<feature type="transmembrane region" description="Helical" evidence="1">
    <location>
        <begin position="81"/>
        <end position="99"/>
    </location>
</feature>
<dbReference type="VEuPathDB" id="FungiDB:P170DRAFT_431317"/>
<protein>
    <submittedName>
        <fullName evidence="2">Uncharacterized protein</fullName>
    </submittedName>
</protein>
<feature type="transmembrane region" description="Helical" evidence="1">
    <location>
        <begin position="20"/>
        <end position="41"/>
    </location>
</feature>
<keyword evidence="1" id="KW-0812">Transmembrane</keyword>
<dbReference type="EMBL" id="MSFO01000011">
    <property type="protein sequence ID" value="PLB43372.1"/>
    <property type="molecule type" value="Genomic_DNA"/>
</dbReference>
<evidence type="ECO:0000313" key="2">
    <source>
        <dbReference type="EMBL" id="PLB43372.1"/>
    </source>
</evidence>
<accession>A0A2I2FRW1</accession>
<gene>
    <name evidence="2" type="ORF">P170DRAFT_431317</name>
</gene>
<dbReference type="OrthoDB" id="3945378at2759"/>
<evidence type="ECO:0000256" key="1">
    <source>
        <dbReference type="SAM" id="Phobius"/>
    </source>
</evidence>
<feature type="transmembrane region" description="Helical" evidence="1">
    <location>
        <begin position="216"/>
        <end position="233"/>
    </location>
</feature>
<feature type="transmembrane region" description="Helical" evidence="1">
    <location>
        <begin position="111"/>
        <end position="136"/>
    </location>
</feature>
<feature type="transmembrane region" description="Helical" evidence="1">
    <location>
        <begin position="253"/>
        <end position="271"/>
    </location>
</feature>
<dbReference type="AlphaFoldDB" id="A0A2I2FRW1"/>
<keyword evidence="3" id="KW-1185">Reference proteome</keyword>
<feature type="transmembrane region" description="Helical" evidence="1">
    <location>
        <begin position="53"/>
        <end position="69"/>
    </location>
</feature>
<dbReference type="RefSeq" id="XP_024698674.1">
    <property type="nucleotide sequence ID" value="XM_024848025.1"/>
</dbReference>
<feature type="transmembrane region" description="Helical" evidence="1">
    <location>
        <begin position="156"/>
        <end position="177"/>
    </location>
</feature>
<keyword evidence="1" id="KW-1133">Transmembrane helix</keyword>
<comment type="caution">
    <text evidence="2">The sequence shown here is derived from an EMBL/GenBank/DDBJ whole genome shotgun (WGS) entry which is preliminary data.</text>
</comment>
<name>A0A2I2FRW1_9EURO</name>
<dbReference type="GeneID" id="36555724"/>
<dbReference type="Proteomes" id="UP000234275">
    <property type="component" value="Unassembled WGS sequence"/>
</dbReference>
<feature type="transmembrane region" description="Helical" evidence="1">
    <location>
        <begin position="278"/>
        <end position="297"/>
    </location>
</feature>
<evidence type="ECO:0000313" key="3">
    <source>
        <dbReference type="Proteomes" id="UP000234275"/>
    </source>
</evidence>
<dbReference type="STRING" id="1392250.A0A2I2FRW1"/>
<sequence length="326" mass="36348">MKSLILPRAEIGNDESAQDLYGLGVRLGSYLQALAMILYLYGNESNYGKGLKVASGSITVSILASWFSYAAKQEFSPSEAIVVLMILMSLSFPAKYTLLNPRTIMGEAIGVITLLLTELGTCAALLWTFGSLVHSLPPLGTPNVVFFFSPVSLTGWFRYVALVYLAVDAISSLYVAYRMVRVVMIAWTAHAAGRTEANAAERDAIVNTIKWSQDQFALTIMLWLVWIFSIIAVETTLHWNGLTPLNDLRSPGQLIPFITGVILLIDSVSVVSREFIPWYTKIMVPIWSAGFILFYMYPSTFHDYFDDLWTFNFNTQATIYATSYLS</sequence>
<keyword evidence="1" id="KW-0472">Membrane</keyword>
<proteinExistence type="predicted"/>
<organism evidence="2 3">
    <name type="scientific">Aspergillus steynii IBT 23096</name>
    <dbReference type="NCBI Taxonomy" id="1392250"/>
    <lineage>
        <taxon>Eukaryota</taxon>
        <taxon>Fungi</taxon>
        <taxon>Dikarya</taxon>
        <taxon>Ascomycota</taxon>
        <taxon>Pezizomycotina</taxon>
        <taxon>Eurotiomycetes</taxon>
        <taxon>Eurotiomycetidae</taxon>
        <taxon>Eurotiales</taxon>
        <taxon>Aspergillaceae</taxon>
        <taxon>Aspergillus</taxon>
        <taxon>Aspergillus subgen. Circumdati</taxon>
    </lineage>
</organism>
<reference evidence="2 3" key="1">
    <citation type="submission" date="2016-12" db="EMBL/GenBank/DDBJ databases">
        <title>The genomes of Aspergillus section Nigri reveals drivers in fungal speciation.</title>
        <authorList>
            <consortium name="DOE Joint Genome Institute"/>
            <person name="Vesth T.C."/>
            <person name="Nybo J."/>
            <person name="Theobald S."/>
            <person name="Brandl J."/>
            <person name="Frisvad J.C."/>
            <person name="Nielsen K.F."/>
            <person name="Lyhne E.K."/>
            <person name="Kogle M.E."/>
            <person name="Kuo A."/>
            <person name="Riley R."/>
            <person name="Clum A."/>
            <person name="Nolan M."/>
            <person name="Lipzen A."/>
            <person name="Salamov A."/>
            <person name="Henrissat B."/>
            <person name="Wiebenga A."/>
            <person name="De Vries R.P."/>
            <person name="Grigoriev I.V."/>
            <person name="Mortensen U.H."/>
            <person name="Andersen M.R."/>
            <person name="Baker S.E."/>
        </authorList>
    </citation>
    <scope>NUCLEOTIDE SEQUENCE [LARGE SCALE GENOMIC DNA]</scope>
    <source>
        <strain evidence="2 3">IBT 23096</strain>
    </source>
</reference>